<feature type="region of interest" description="Disordered" evidence="1">
    <location>
        <begin position="1"/>
        <end position="26"/>
    </location>
</feature>
<name>A0A396HU72_MEDTR</name>
<accession>A0A396HU72</accession>
<evidence type="ECO:0000256" key="1">
    <source>
        <dbReference type="SAM" id="MobiDB-lite"/>
    </source>
</evidence>
<evidence type="ECO:0000313" key="3">
    <source>
        <dbReference type="Proteomes" id="UP000265566"/>
    </source>
</evidence>
<comment type="caution">
    <text evidence="2">The sequence shown here is derived from an EMBL/GenBank/DDBJ whole genome shotgun (WGS) entry which is preliminary data.</text>
</comment>
<feature type="compositionally biased region" description="Acidic residues" evidence="1">
    <location>
        <begin position="1"/>
        <end position="14"/>
    </location>
</feature>
<sequence length="113" mass="12462">MVTDFEDEDEEASSESEVKGSSPVGGRLKLKKDMEVINLDNDQCISRGVHEKKSFSGIAVKNELPNSSSSIAVQQKPSLQMLLTQSKENILSPTVKPPLLRPPMIYCISIFLL</sequence>
<dbReference type="Proteomes" id="UP000265566">
    <property type="component" value="Chromosome 5"/>
</dbReference>
<dbReference type="AlphaFoldDB" id="A0A396HU72"/>
<reference evidence="3" key="1">
    <citation type="journal article" date="2018" name="Nat. Plants">
        <title>Whole-genome landscape of Medicago truncatula symbiotic genes.</title>
        <authorList>
            <person name="Pecrix Y."/>
            <person name="Staton S.E."/>
            <person name="Sallet E."/>
            <person name="Lelandais-Briere C."/>
            <person name="Moreau S."/>
            <person name="Carrere S."/>
            <person name="Blein T."/>
            <person name="Jardinaud M.F."/>
            <person name="Latrasse D."/>
            <person name="Zouine M."/>
            <person name="Zahm M."/>
            <person name="Kreplak J."/>
            <person name="Mayjonade B."/>
            <person name="Satge C."/>
            <person name="Perez M."/>
            <person name="Cauet S."/>
            <person name="Marande W."/>
            <person name="Chantry-Darmon C."/>
            <person name="Lopez-Roques C."/>
            <person name="Bouchez O."/>
            <person name="Berard A."/>
            <person name="Debelle F."/>
            <person name="Munos S."/>
            <person name="Bendahmane A."/>
            <person name="Berges H."/>
            <person name="Niebel A."/>
            <person name="Buitink J."/>
            <person name="Frugier F."/>
            <person name="Benhamed M."/>
            <person name="Crespi M."/>
            <person name="Gouzy J."/>
            <person name="Gamas P."/>
        </authorList>
    </citation>
    <scope>NUCLEOTIDE SEQUENCE [LARGE SCALE GENOMIC DNA]</scope>
    <source>
        <strain evidence="3">cv. Jemalong A17</strain>
    </source>
</reference>
<dbReference type="EMBL" id="PSQE01000005">
    <property type="protein sequence ID" value="RHN56869.1"/>
    <property type="molecule type" value="Genomic_DNA"/>
</dbReference>
<dbReference type="Gramene" id="rna32333">
    <property type="protein sequence ID" value="RHN56869.1"/>
    <property type="gene ID" value="gene32333"/>
</dbReference>
<protein>
    <submittedName>
        <fullName evidence="2">Uncharacterized protein</fullName>
    </submittedName>
</protein>
<proteinExistence type="predicted"/>
<evidence type="ECO:0000313" key="2">
    <source>
        <dbReference type="EMBL" id="RHN56869.1"/>
    </source>
</evidence>
<gene>
    <name evidence="2" type="ORF">MtrunA17_Chr5g0434151</name>
</gene>
<organism evidence="2 3">
    <name type="scientific">Medicago truncatula</name>
    <name type="common">Barrel medic</name>
    <name type="synonym">Medicago tribuloides</name>
    <dbReference type="NCBI Taxonomy" id="3880"/>
    <lineage>
        <taxon>Eukaryota</taxon>
        <taxon>Viridiplantae</taxon>
        <taxon>Streptophyta</taxon>
        <taxon>Embryophyta</taxon>
        <taxon>Tracheophyta</taxon>
        <taxon>Spermatophyta</taxon>
        <taxon>Magnoliopsida</taxon>
        <taxon>eudicotyledons</taxon>
        <taxon>Gunneridae</taxon>
        <taxon>Pentapetalae</taxon>
        <taxon>rosids</taxon>
        <taxon>fabids</taxon>
        <taxon>Fabales</taxon>
        <taxon>Fabaceae</taxon>
        <taxon>Papilionoideae</taxon>
        <taxon>50 kb inversion clade</taxon>
        <taxon>NPAAA clade</taxon>
        <taxon>Hologalegina</taxon>
        <taxon>IRL clade</taxon>
        <taxon>Trifolieae</taxon>
        <taxon>Medicago</taxon>
    </lineage>
</organism>